<gene>
    <name evidence="13" type="ORF">KI387_041627</name>
</gene>
<sequence>YNSCSLEHQHSVLSGLQSSGGCVYAVLQLSNTSPLVYEIVSSMGVSIRSLRYLLVLCVVSWFVVTMALDEPMELGSSSNVSKHLHFTDFRPRSKRYPDMKLLGSASLAEDLGIIQIPAPPSHPDANISFQAGRAIYSSPVRLFDPATNTPASFHTTFTFQIDKTATPGAGSDSNDRGGSGLTFILVPDEVTVGRPGPWLGMLNDACEDEYKAFAVEFDTYRNEEFGDPNDNHVGINLGSILSDTTIDAAVAGVSFKIGSVVRAWITYDGNRRWIDLSLGKENDKNPSKTIYSAPLDLSSFLKEYMFVGFSASTGHLTQIHSILSWNFSSTSKACLRVPTENTCERKLFLLGGSHRKPPSAFLIFVAVVVLCLIALLNLYCNRKRPEKHTTATLKLVRKKQRPRPPHKPRRFSLSELSLATRSFSEGEILGYGERGIFFKGTLQNGSSVAVKRFSPLLVLHANLDRRKILKEIGILSRLRHPSLVPLRGWCVEKKELVLVYEYMSNGSLDKWLFARGVLPWTTRFRVVIDIAEALFFLHTGWERSLLHKNVKISNVLLDITFKAVLGDFGLMHSTMNYQDRSSSGKSLASASNEVDHDQNLRPPESIHLEVPNDKIDVFGFGVIVLEILSGRRSLDQNRPKEEVDLVEWAWSLRENEKLIRLVDCRLGMTYNPEQAIACQ</sequence>
<dbReference type="SUPFAM" id="SSF56112">
    <property type="entry name" value="Protein kinase-like (PK-like)"/>
    <property type="match status" value="1"/>
</dbReference>
<organism evidence="13 14">
    <name type="scientific">Taxus chinensis</name>
    <name type="common">Chinese yew</name>
    <name type="synonym">Taxus wallichiana var. chinensis</name>
    <dbReference type="NCBI Taxonomy" id="29808"/>
    <lineage>
        <taxon>Eukaryota</taxon>
        <taxon>Viridiplantae</taxon>
        <taxon>Streptophyta</taxon>
        <taxon>Embryophyta</taxon>
        <taxon>Tracheophyta</taxon>
        <taxon>Spermatophyta</taxon>
        <taxon>Pinopsida</taxon>
        <taxon>Pinidae</taxon>
        <taxon>Conifers II</taxon>
        <taxon>Cupressales</taxon>
        <taxon>Taxaceae</taxon>
        <taxon>Taxus</taxon>
    </lineage>
</organism>
<feature type="transmembrane region" description="Helical" evidence="11">
    <location>
        <begin position="50"/>
        <end position="68"/>
    </location>
</feature>
<dbReference type="InterPro" id="IPR001245">
    <property type="entry name" value="Ser-Thr/Tyr_kinase_cat_dom"/>
</dbReference>
<reference evidence="13 14" key="1">
    <citation type="journal article" date="2021" name="Nat. Plants">
        <title>The Taxus genome provides insights into paclitaxel biosynthesis.</title>
        <authorList>
            <person name="Xiong X."/>
            <person name="Gou J."/>
            <person name="Liao Q."/>
            <person name="Li Y."/>
            <person name="Zhou Q."/>
            <person name="Bi G."/>
            <person name="Li C."/>
            <person name="Du R."/>
            <person name="Wang X."/>
            <person name="Sun T."/>
            <person name="Guo L."/>
            <person name="Liang H."/>
            <person name="Lu P."/>
            <person name="Wu Y."/>
            <person name="Zhang Z."/>
            <person name="Ro D.K."/>
            <person name="Shang Y."/>
            <person name="Huang S."/>
            <person name="Yan J."/>
        </authorList>
    </citation>
    <scope>NUCLEOTIDE SEQUENCE [LARGE SCALE GENOMIC DNA]</scope>
    <source>
        <strain evidence="13">Ta-2019</strain>
    </source>
</reference>
<proteinExistence type="inferred from homology"/>
<dbReference type="GO" id="GO:0004672">
    <property type="term" value="F:protein kinase activity"/>
    <property type="evidence" value="ECO:0007669"/>
    <property type="project" value="InterPro"/>
</dbReference>
<dbReference type="GO" id="GO:0030246">
    <property type="term" value="F:carbohydrate binding"/>
    <property type="evidence" value="ECO:0007669"/>
    <property type="project" value="UniProtKB-KW"/>
</dbReference>
<evidence type="ECO:0000256" key="2">
    <source>
        <dbReference type="ARBA" id="ARBA00008536"/>
    </source>
</evidence>
<dbReference type="GO" id="GO:0005524">
    <property type="term" value="F:ATP binding"/>
    <property type="evidence" value="ECO:0007669"/>
    <property type="project" value="UniProtKB-KW"/>
</dbReference>
<dbReference type="GO" id="GO:0051707">
    <property type="term" value="P:response to other organism"/>
    <property type="evidence" value="ECO:0007669"/>
    <property type="project" value="UniProtKB-ARBA"/>
</dbReference>
<evidence type="ECO:0000313" key="13">
    <source>
        <dbReference type="EMBL" id="KAH9293169.1"/>
    </source>
</evidence>
<dbReference type="SUPFAM" id="SSF49899">
    <property type="entry name" value="Concanavalin A-like lectins/glucanases"/>
    <property type="match status" value="1"/>
</dbReference>
<dbReference type="InterPro" id="IPR011009">
    <property type="entry name" value="Kinase-like_dom_sf"/>
</dbReference>
<accession>A0AA38F5I1</accession>
<dbReference type="GO" id="GO:0006952">
    <property type="term" value="P:defense response"/>
    <property type="evidence" value="ECO:0007669"/>
    <property type="project" value="UniProtKB-ARBA"/>
</dbReference>
<name>A0AA38F5I1_TAXCH</name>
<dbReference type="CDD" id="cd06899">
    <property type="entry name" value="lectin_legume_LecRK_Arcelin_ConA"/>
    <property type="match status" value="1"/>
</dbReference>
<evidence type="ECO:0000313" key="14">
    <source>
        <dbReference type="Proteomes" id="UP000824469"/>
    </source>
</evidence>
<evidence type="ECO:0000256" key="1">
    <source>
        <dbReference type="ARBA" id="ARBA00004479"/>
    </source>
</evidence>
<evidence type="ECO:0000256" key="6">
    <source>
        <dbReference type="ARBA" id="ARBA00022734"/>
    </source>
</evidence>
<dbReference type="PANTHER" id="PTHR27007">
    <property type="match status" value="1"/>
</dbReference>
<keyword evidence="8" id="KW-0067">ATP-binding</keyword>
<evidence type="ECO:0000256" key="7">
    <source>
        <dbReference type="ARBA" id="ARBA00022741"/>
    </source>
</evidence>
<dbReference type="AlphaFoldDB" id="A0AA38F5I1"/>
<comment type="subcellular location">
    <subcellularLocation>
        <location evidence="1">Membrane</location>
        <topology evidence="1">Single-pass type I membrane protein</topology>
    </subcellularLocation>
</comment>
<keyword evidence="10 11" id="KW-0472">Membrane</keyword>
<keyword evidence="14" id="KW-1185">Reference proteome</keyword>
<evidence type="ECO:0000256" key="8">
    <source>
        <dbReference type="ARBA" id="ARBA00022840"/>
    </source>
</evidence>
<keyword evidence="6" id="KW-0430">Lectin</keyword>
<dbReference type="InterPro" id="IPR050528">
    <property type="entry name" value="L-type_Lectin-RKs"/>
</dbReference>
<dbReference type="InterPro" id="IPR001220">
    <property type="entry name" value="Legume_lectin_dom"/>
</dbReference>
<dbReference type="InterPro" id="IPR013320">
    <property type="entry name" value="ConA-like_dom_sf"/>
</dbReference>
<evidence type="ECO:0000256" key="9">
    <source>
        <dbReference type="ARBA" id="ARBA00022989"/>
    </source>
</evidence>
<evidence type="ECO:0000256" key="11">
    <source>
        <dbReference type="SAM" id="Phobius"/>
    </source>
</evidence>
<feature type="non-terminal residue" evidence="13">
    <location>
        <position position="1"/>
    </location>
</feature>
<dbReference type="Pfam" id="PF00139">
    <property type="entry name" value="Lectin_legB"/>
    <property type="match status" value="1"/>
</dbReference>
<protein>
    <recommendedName>
        <fullName evidence="12">Protein kinase domain-containing protein</fullName>
    </recommendedName>
</protein>
<feature type="transmembrane region" description="Helical" evidence="11">
    <location>
        <begin position="360"/>
        <end position="380"/>
    </location>
</feature>
<keyword evidence="7" id="KW-0547">Nucleotide-binding</keyword>
<evidence type="ECO:0000256" key="10">
    <source>
        <dbReference type="ARBA" id="ARBA00023136"/>
    </source>
</evidence>
<evidence type="ECO:0000259" key="12">
    <source>
        <dbReference type="PROSITE" id="PS50011"/>
    </source>
</evidence>
<dbReference type="Gene3D" id="3.30.200.20">
    <property type="entry name" value="Phosphorylase Kinase, domain 1"/>
    <property type="match status" value="1"/>
</dbReference>
<evidence type="ECO:0000256" key="5">
    <source>
        <dbReference type="ARBA" id="ARBA00022729"/>
    </source>
</evidence>
<dbReference type="Pfam" id="PF07714">
    <property type="entry name" value="PK_Tyr_Ser-Thr"/>
    <property type="match status" value="1"/>
</dbReference>
<dbReference type="EMBL" id="JAHRHJ020001551">
    <property type="protein sequence ID" value="KAH9293169.1"/>
    <property type="molecule type" value="Genomic_DNA"/>
</dbReference>
<dbReference type="Gene3D" id="1.10.510.10">
    <property type="entry name" value="Transferase(Phosphotransferase) domain 1"/>
    <property type="match status" value="1"/>
</dbReference>
<comment type="caution">
    <text evidence="13">The sequence shown here is derived from an EMBL/GenBank/DDBJ whole genome shotgun (WGS) entry which is preliminary data.</text>
</comment>
<comment type="similarity">
    <text evidence="2">In the N-terminal section; belongs to the leguminous lectin family.</text>
</comment>
<keyword evidence="4 11" id="KW-0812">Transmembrane</keyword>
<dbReference type="InterPro" id="IPR000719">
    <property type="entry name" value="Prot_kinase_dom"/>
</dbReference>
<dbReference type="PROSITE" id="PS50011">
    <property type="entry name" value="PROTEIN_KINASE_DOM"/>
    <property type="match status" value="1"/>
</dbReference>
<evidence type="ECO:0000256" key="4">
    <source>
        <dbReference type="ARBA" id="ARBA00022692"/>
    </source>
</evidence>
<dbReference type="Proteomes" id="UP000824469">
    <property type="component" value="Unassembled WGS sequence"/>
</dbReference>
<keyword evidence="9 11" id="KW-1133">Transmembrane helix</keyword>
<feature type="domain" description="Protein kinase" evidence="12">
    <location>
        <begin position="423"/>
        <end position="679"/>
    </location>
</feature>
<dbReference type="GO" id="GO:0016020">
    <property type="term" value="C:membrane"/>
    <property type="evidence" value="ECO:0007669"/>
    <property type="project" value="UniProtKB-SubCell"/>
</dbReference>
<dbReference type="OMA" id="HNVLSWN"/>
<dbReference type="Gene3D" id="2.60.120.200">
    <property type="match status" value="1"/>
</dbReference>
<evidence type="ECO:0000256" key="3">
    <source>
        <dbReference type="ARBA" id="ARBA00010217"/>
    </source>
</evidence>
<comment type="similarity">
    <text evidence="3">In the C-terminal section; belongs to the protein kinase superfamily. Ser/Thr protein kinase family.</text>
</comment>
<keyword evidence="5" id="KW-0732">Signal</keyword>